<dbReference type="GeneTree" id="ENSGT00940000159341"/>
<dbReference type="GO" id="GO:0005856">
    <property type="term" value="C:cytoskeleton"/>
    <property type="evidence" value="ECO:0007669"/>
    <property type="project" value="UniProtKB-SubCell"/>
</dbReference>
<dbReference type="PROSITE" id="PS50088">
    <property type="entry name" value="ANK_REPEAT"/>
    <property type="match status" value="4"/>
</dbReference>
<dbReference type="InterPro" id="IPR002110">
    <property type="entry name" value="Ankyrin_rpt"/>
</dbReference>
<dbReference type="AlphaFoldDB" id="A0A4W5N489"/>
<reference evidence="6" key="1">
    <citation type="submission" date="2018-06" db="EMBL/GenBank/DDBJ databases">
        <title>Genome assembly of Danube salmon.</title>
        <authorList>
            <person name="Macqueen D.J."/>
            <person name="Gundappa M.K."/>
        </authorList>
    </citation>
    <scope>NUCLEOTIDE SEQUENCE [LARGE SCALE GENOMIC DNA]</scope>
</reference>
<dbReference type="SUPFAM" id="SSF52047">
    <property type="entry name" value="RNI-like"/>
    <property type="match status" value="1"/>
</dbReference>
<dbReference type="SUPFAM" id="SSF48403">
    <property type="entry name" value="Ankyrin repeat"/>
    <property type="match status" value="1"/>
</dbReference>
<dbReference type="Pfam" id="PF13516">
    <property type="entry name" value="LRR_6"/>
    <property type="match status" value="3"/>
</dbReference>
<evidence type="ECO:0000256" key="2">
    <source>
        <dbReference type="ARBA" id="ARBA00022490"/>
    </source>
</evidence>
<dbReference type="SMART" id="SM00368">
    <property type="entry name" value="LRR_RI"/>
    <property type="match status" value="5"/>
</dbReference>
<dbReference type="Pfam" id="PF12796">
    <property type="entry name" value="Ank_2"/>
    <property type="match status" value="2"/>
</dbReference>
<dbReference type="InterPro" id="IPR036770">
    <property type="entry name" value="Ankyrin_rpt-contain_sf"/>
</dbReference>
<dbReference type="PROSITE" id="PS50297">
    <property type="entry name" value="ANK_REP_REGION"/>
    <property type="match status" value="4"/>
</dbReference>
<organism evidence="5 6">
    <name type="scientific">Hucho hucho</name>
    <name type="common">huchen</name>
    <dbReference type="NCBI Taxonomy" id="62062"/>
    <lineage>
        <taxon>Eukaryota</taxon>
        <taxon>Metazoa</taxon>
        <taxon>Chordata</taxon>
        <taxon>Craniata</taxon>
        <taxon>Vertebrata</taxon>
        <taxon>Euteleostomi</taxon>
        <taxon>Actinopterygii</taxon>
        <taxon>Neopterygii</taxon>
        <taxon>Teleostei</taxon>
        <taxon>Protacanthopterygii</taxon>
        <taxon>Salmoniformes</taxon>
        <taxon>Salmonidae</taxon>
        <taxon>Salmoninae</taxon>
        <taxon>Hucho</taxon>
    </lineage>
</organism>
<accession>A0A4W5N489</accession>
<dbReference type="STRING" id="62062.ENSHHUP00000044489"/>
<proteinExistence type="predicted"/>
<evidence type="ECO:0000313" key="6">
    <source>
        <dbReference type="Proteomes" id="UP000314982"/>
    </source>
</evidence>
<reference evidence="5" key="2">
    <citation type="submission" date="2025-08" db="UniProtKB">
        <authorList>
            <consortium name="Ensembl"/>
        </authorList>
    </citation>
    <scope>IDENTIFICATION</scope>
</reference>
<dbReference type="PANTHER" id="PTHR24107:SF27">
    <property type="entry name" value="DYNEIN REGULATORY COMPLEX SUBUNIT 5"/>
    <property type="match status" value="1"/>
</dbReference>
<dbReference type="Gene3D" id="1.25.40.20">
    <property type="entry name" value="Ankyrin repeat-containing domain"/>
    <property type="match status" value="2"/>
</dbReference>
<dbReference type="InterPro" id="IPR001611">
    <property type="entry name" value="Leu-rich_rpt"/>
</dbReference>
<sequence>MSKSPGAGMYPPVAKLNLAADPRKMRRIIAEDPEWSLTVVPLLSNLCLQCIVRNFEEKPILEELLPRHKDYVLERLSPSLPLQVTANLISDDGYWKRCCKQRWGLCDVSSYGHSWKRMFFERHLENIIELFIPDATDPKTVLGMVPLCRNYVKRLDISQLLPPIKEPQKSEDDDNSDSASDMGMDGPSMDHFDFGILLDKLSHLEEFHVVYRVKGCGMNFEWNLFEFTFRDCESLAKALKSCKTLRVLRIHQSKVDDEKCRQLVNNLLDHPSLRELNLSHNLIGDRGARAIGKLLNRSKLESLTVYDNNIRGPGAQAIAYALAKNSSLLSLNLRLNRLGDEGGQAIAQALLKNRTLKWLHLGGNEMTEPTATVLSQVLVQNNTLRSINLSCNRLGMDGGKVLEEGMCHNSSVVECDIRLTEVGQESDYCISQTPLHLATYLSLSLVVRGLVESGASLELQDQEGNTPLHVACEQGRAKCATEMTRDVSPSELGSVLETQNWRGLTCLHLATVNRQHCLMKLLMKKGADLNIQEGTSGKTALHLAVELHDAFSVTLLLNKGADMDTPMFNGCTPLHLAVGRQDAAIANLLCQSGADKMLRNMEDETALDLADGNDDILALFPFDDIQIQGRSVVGGPF</sequence>
<dbReference type="PRINTS" id="PR01415">
    <property type="entry name" value="ANKYRIN"/>
</dbReference>
<dbReference type="Ensembl" id="ENSHHUT00000046139.1">
    <property type="protein sequence ID" value="ENSHHUP00000044489.1"/>
    <property type="gene ID" value="ENSHHUG00000027215.1"/>
</dbReference>
<dbReference type="Gene3D" id="3.80.10.10">
    <property type="entry name" value="Ribonuclease Inhibitor"/>
    <property type="match status" value="2"/>
</dbReference>
<feature type="repeat" description="ANK" evidence="4">
    <location>
        <begin position="569"/>
        <end position="601"/>
    </location>
</feature>
<dbReference type="InterPro" id="IPR052410">
    <property type="entry name" value="DRC5"/>
</dbReference>
<feature type="repeat" description="ANK" evidence="4">
    <location>
        <begin position="430"/>
        <end position="462"/>
    </location>
</feature>
<evidence type="ECO:0000256" key="3">
    <source>
        <dbReference type="ARBA" id="ARBA00023212"/>
    </source>
</evidence>
<reference evidence="5" key="3">
    <citation type="submission" date="2025-09" db="UniProtKB">
        <authorList>
            <consortium name="Ensembl"/>
        </authorList>
    </citation>
    <scope>IDENTIFICATION</scope>
</reference>
<keyword evidence="4" id="KW-0040">ANK repeat</keyword>
<evidence type="ECO:0000313" key="5">
    <source>
        <dbReference type="Ensembl" id="ENSHHUP00000044489.1"/>
    </source>
</evidence>
<evidence type="ECO:0000256" key="4">
    <source>
        <dbReference type="PROSITE-ProRule" id="PRU00023"/>
    </source>
</evidence>
<dbReference type="SMART" id="SM00248">
    <property type="entry name" value="ANK"/>
    <property type="match status" value="5"/>
</dbReference>
<keyword evidence="2" id="KW-0963">Cytoplasm</keyword>
<name>A0A4W5N489_9TELE</name>
<feature type="repeat" description="ANK" evidence="4">
    <location>
        <begin position="536"/>
        <end position="564"/>
    </location>
</feature>
<feature type="repeat" description="ANK" evidence="4">
    <location>
        <begin position="502"/>
        <end position="534"/>
    </location>
</feature>
<evidence type="ECO:0000256" key="1">
    <source>
        <dbReference type="ARBA" id="ARBA00004245"/>
    </source>
</evidence>
<dbReference type="PANTHER" id="PTHR24107">
    <property type="entry name" value="YNEIN REGULATORY COMPLEX SUBUNIT 5"/>
    <property type="match status" value="1"/>
</dbReference>
<keyword evidence="6" id="KW-1185">Reference proteome</keyword>
<dbReference type="InterPro" id="IPR032675">
    <property type="entry name" value="LRR_dom_sf"/>
</dbReference>
<keyword evidence="3" id="KW-0206">Cytoskeleton</keyword>
<dbReference type="Proteomes" id="UP000314982">
    <property type="component" value="Unassembled WGS sequence"/>
</dbReference>
<comment type="subcellular location">
    <subcellularLocation>
        <location evidence="1">Cytoplasm</location>
        <location evidence="1">Cytoskeleton</location>
    </subcellularLocation>
</comment>
<protein>
    <submittedName>
        <fullName evidence="5">T-complex-associated-testis-expressed 1</fullName>
    </submittedName>
</protein>